<dbReference type="FunCoup" id="A0A1Q3C2Q4">
    <property type="interactions" value="1"/>
</dbReference>
<dbReference type="OrthoDB" id="1925581at2759"/>
<name>A0A1Q3C2Q4_CEPFO</name>
<reference evidence="2" key="1">
    <citation type="submission" date="2016-04" db="EMBL/GenBank/DDBJ databases">
        <title>Cephalotus genome sequencing.</title>
        <authorList>
            <person name="Fukushima K."/>
            <person name="Hasebe M."/>
            <person name="Fang X."/>
        </authorList>
    </citation>
    <scope>NUCLEOTIDE SEQUENCE [LARGE SCALE GENOMIC DNA]</scope>
    <source>
        <strain evidence="2">cv. St1</strain>
    </source>
</reference>
<evidence type="ECO:0000313" key="1">
    <source>
        <dbReference type="EMBL" id="GAV74412.1"/>
    </source>
</evidence>
<dbReference type="EMBL" id="BDDD01001232">
    <property type="protein sequence ID" value="GAV74412.1"/>
    <property type="molecule type" value="Genomic_DNA"/>
</dbReference>
<proteinExistence type="predicted"/>
<dbReference type="STRING" id="3775.A0A1Q3C2Q4"/>
<comment type="caution">
    <text evidence="1">The sequence shown here is derived from an EMBL/GenBank/DDBJ whole genome shotgun (WGS) entry which is preliminary data.</text>
</comment>
<sequence>MKKKKRLETAQLHAMNSDLAKPMMDSQQQAPVLESEIEAFHKQIHNGRFNDETLGILETVLVSKDVKSSIEVRSNLRELLRSESLSVIRQISQKTVELKLSILEFFVRAFALIGDIERCLALRYEALLLRELKSTTYQWLQVSYLEWLTFAEQSTDNGFNAIAGQACDNALLCLQRNNRANLKADKGFDDTPVRERIKRLKDYVVTSAASRSAVQAQTAGYLKKKLIQKTKSHSPLCKESVASTMFRNGIKKRNVRKLHEHQACSRFLMDQTSIQI</sequence>
<dbReference type="Proteomes" id="UP000187406">
    <property type="component" value="Unassembled WGS sequence"/>
</dbReference>
<evidence type="ECO:0000313" key="2">
    <source>
        <dbReference type="Proteomes" id="UP000187406"/>
    </source>
</evidence>
<dbReference type="PANTHER" id="PTHR37176:SF1">
    <property type="entry name" value="PROTEIN DOUBLE-STRAND BREAK FORMATION"/>
    <property type="match status" value="1"/>
</dbReference>
<protein>
    <submittedName>
        <fullName evidence="1">Uncharacterized protein</fullName>
    </submittedName>
</protein>
<dbReference type="InParanoid" id="A0A1Q3C2Q4"/>
<dbReference type="InterPro" id="IPR044969">
    <property type="entry name" value="DFO"/>
</dbReference>
<organism evidence="1 2">
    <name type="scientific">Cephalotus follicularis</name>
    <name type="common">Albany pitcher plant</name>
    <dbReference type="NCBI Taxonomy" id="3775"/>
    <lineage>
        <taxon>Eukaryota</taxon>
        <taxon>Viridiplantae</taxon>
        <taxon>Streptophyta</taxon>
        <taxon>Embryophyta</taxon>
        <taxon>Tracheophyta</taxon>
        <taxon>Spermatophyta</taxon>
        <taxon>Magnoliopsida</taxon>
        <taxon>eudicotyledons</taxon>
        <taxon>Gunneridae</taxon>
        <taxon>Pentapetalae</taxon>
        <taxon>rosids</taxon>
        <taxon>fabids</taxon>
        <taxon>Oxalidales</taxon>
        <taxon>Cephalotaceae</taxon>
        <taxon>Cephalotus</taxon>
    </lineage>
</organism>
<dbReference type="PANTHER" id="PTHR37176">
    <property type="entry name" value="F10K1.23"/>
    <property type="match status" value="1"/>
</dbReference>
<keyword evidence="2" id="KW-1185">Reference proteome</keyword>
<dbReference type="AlphaFoldDB" id="A0A1Q3C2Q4"/>
<gene>
    <name evidence="1" type="ORF">CFOL_v3_17892</name>
</gene>
<dbReference type="GO" id="GO:0042138">
    <property type="term" value="P:meiotic DNA double-strand break formation"/>
    <property type="evidence" value="ECO:0007669"/>
    <property type="project" value="InterPro"/>
</dbReference>
<accession>A0A1Q3C2Q4</accession>